<evidence type="ECO:0008006" key="3">
    <source>
        <dbReference type="Google" id="ProtNLM"/>
    </source>
</evidence>
<name>A0ABZ0ZMF2_9ACTN</name>
<gene>
    <name evidence="1" type="ORF">SHK19_13050</name>
</gene>
<dbReference type="NCBIfam" id="NF047389">
    <property type="entry name" value="ATPase_Sll1717"/>
    <property type="match status" value="1"/>
</dbReference>
<accession>A0ABZ0ZMF2</accession>
<reference evidence="2" key="1">
    <citation type="submission" date="2023-12" db="EMBL/GenBank/DDBJ databases">
        <title>Novel species in genus Nocardioides.</title>
        <authorList>
            <person name="Zhou H."/>
        </authorList>
    </citation>
    <scope>NUCLEOTIDE SEQUENCE [LARGE SCALE GENOMIC DNA]</scope>
    <source>
        <strain evidence="2">HM61</strain>
    </source>
</reference>
<evidence type="ECO:0000313" key="2">
    <source>
        <dbReference type="Proteomes" id="UP001327225"/>
    </source>
</evidence>
<protein>
    <recommendedName>
        <fullName evidence="3">ATP-binding protein</fullName>
    </recommendedName>
</protein>
<keyword evidence="2" id="KW-1185">Reference proteome</keyword>
<evidence type="ECO:0000313" key="1">
    <source>
        <dbReference type="EMBL" id="WQQ24893.1"/>
    </source>
</evidence>
<dbReference type="Proteomes" id="UP001327225">
    <property type="component" value="Chromosome"/>
</dbReference>
<dbReference type="EMBL" id="CP141059">
    <property type="protein sequence ID" value="WQQ24893.1"/>
    <property type="molecule type" value="Genomic_DNA"/>
</dbReference>
<dbReference type="RefSeq" id="WP_322936481.1">
    <property type="nucleotide sequence ID" value="NZ_CP141059.1"/>
</dbReference>
<proteinExistence type="predicted"/>
<organism evidence="1 2">
    <name type="scientific">Nocardioides bizhenqiangii</name>
    <dbReference type="NCBI Taxonomy" id="3095076"/>
    <lineage>
        <taxon>Bacteria</taxon>
        <taxon>Bacillati</taxon>
        <taxon>Actinomycetota</taxon>
        <taxon>Actinomycetes</taxon>
        <taxon>Propionibacteriales</taxon>
        <taxon>Nocardioidaceae</taxon>
        <taxon>Nocardioides</taxon>
    </lineage>
</organism>
<dbReference type="InterPro" id="IPR059206">
    <property type="entry name" value="Sll1717-like"/>
</dbReference>
<sequence length="479" mass="53715">MPQPPLKELHFGHLDASEEAIDEPDLLMGGFYDYREAAFGITTGRAWLILGPKGAGKSAVLEHIRLSWAGRWDHFFSAWNLASFPVNDVTALQIDQAAGPARNQAAWEFLLLLRVIDSLNSDEGLRAPASFGRLVKELNKAGLLQGDWARKVAQWSKQRMTFDAKVIGGEAERDVRKVTALEVSEALKAEMRQVRTESRHLIALDGLDSFFFEAEDEWASLSGLTQAIKDLNRNLRQWALPVNIVAAMRSDIFDVLPGAETNKLKPHSVHLDWSAGGIGGQNHLWALATKKAQVTRPEVTNLVKQYFNAPIAIGPHTEMAEFLLDNTRLLPRDMIALLGFAQRNYGGSKQMPEDNAKAAVQQYAEEYFVGEIFDNLAGVLPLGSARKVASFRDALRTLPTRRFDFAYLETELQGELERNEVRALLRQMFETGGVGVRNPSGYRDYTDFVFRKVSGAGFTIRYEFILHDALVRAWNRPWS</sequence>